<reference evidence="1 2" key="1">
    <citation type="journal article" date="2019" name="Sci. Rep.">
        <title>Orb-weaving spider Araneus ventricosus genome elucidates the spidroin gene catalogue.</title>
        <authorList>
            <person name="Kono N."/>
            <person name="Nakamura H."/>
            <person name="Ohtoshi R."/>
            <person name="Moran D.A.P."/>
            <person name="Shinohara A."/>
            <person name="Yoshida Y."/>
            <person name="Fujiwara M."/>
            <person name="Mori M."/>
            <person name="Tomita M."/>
            <person name="Arakawa K."/>
        </authorList>
    </citation>
    <scope>NUCLEOTIDE SEQUENCE [LARGE SCALE GENOMIC DNA]</scope>
</reference>
<protein>
    <submittedName>
        <fullName evidence="1">Uncharacterized protein</fullName>
    </submittedName>
</protein>
<dbReference type="Proteomes" id="UP000499080">
    <property type="component" value="Unassembled WGS sequence"/>
</dbReference>
<keyword evidence="2" id="KW-1185">Reference proteome</keyword>
<sequence length="124" mass="13901">MCGRVTSRIDPQVSLVEWLKRQVWKLVLQNCSKFDLQRRWRYLSLQVRFKFDASNFAMVGLEGGGGLITAGESSKSSDMLYSKASSSDAEEELISASASDSRDCNILFPMEGEQPLVKAQCQQK</sequence>
<evidence type="ECO:0000313" key="1">
    <source>
        <dbReference type="EMBL" id="GBN32229.1"/>
    </source>
</evidence>
<comment type="caution">
    <text evidence="1">The sequence shown here is derived from an EMBL/GenBank/DDBJ whole genome shotgun (WGS) entry which is preliminary data.</text>
</comment>
<organism evidence="1 2">
    <name type="scientific">Araneus ventricosus</name>
    <name type="common">Orbweaver spider</name>
    <name type="synonym">Epeira ventricosa</name>
    <dbReference type="NCBI Taxonomy" id="182803"/>
    <lineage>
        <taxon>Eukaryota</taxon>
        <taxon>Metazoa</taxon>
        <taxon>Ecdysozoa</taxon>
        <taxon>Arthropoda</taxon>
        <taxon>Chelicerata</taxon>
        <taxon>Arachnida</taxon>
        <taxon>Araneae</taxon>
        <taxon>Araneomorphae</taxon>
        <taxon>Entelegynae</taxon>
        <taxon>Araneoidea</taxon>
        <taxon>Araneidae</taxon>
        <taxon>Araneus</taxon>
    </lineage>
</organism>
<dbReference type="EMBL" id="BGPR01008204">
    <property type="protein sequence ID" value="GBN32229.1"/>
    <property type="molecule type" value="Genomic_DNA"/>
</dbReference>
<dbReference type="AlphaFoldDB" id="A0A4Y2N0E5"/>
<evidence type="ECO:0000313" key="2">
    <source>
        <dbReference type="Proteomes" id="UP000499080"/>
    </source>
</evidence>
<proteinExistence type="predicted"/>
<name>A0A4Y2N0E5_ARAVE</name>
<accession>A0A4Y2N0E5</accession>
<gene>
    <name evidence="1" type="ORF">AVEN_78362_1</name>
</gene>